<evidence type="ECO:0000256" key="1">
    <source>
        <dbReference type="SAM" id="MobiDB-lite"/>
    </source>
</evidence>
<protein>
    <submittedName>
        <fullName evidence="2">Uncharacterized protein</fullName>
    </submittedName>
</protein>
<feature type="region of interest" description="Disordered" evidence="1">
    <location>
        <begin position="138"/>
        <end position="242"/>
    </location>
</feature>
<accession>A0A6A5R963</accession>
<gene>
    <name evidence="2" type="ORF">M421DRAFT_298046</name>
</gene>
<organism evidence="2 3">
    <name type="scientific">Didymella exigua CBS 183.55</name>
    <dbReference type="NCBI Taxonomy" id="1150837"/>
    <lineage>
        <taxon>Eukaryota</taxon>
        <taxon>Fungi</taxon>
        <taxon>Dikarya</taxon>
        <taxon>Ascomycota</taxon>
        <taxon>Pezizomycotina</taxon>
        <taxon>Dothideomycetes</taxon>
        <taxon>Pleosporomycetidae</taxon>
        <taxon>Pleosporales</taxon>
        <taxon>Pleosporineae</taxon>
        <taxon>Didymellaceae</taxon>
        <taxon>Didymella</taxon>
    </lineage>
</organism>
<sequence>MTAALAQRQSRVGVHSFLVRPAQDSTTRTIATSNIANYCYPCGSQSLLVVMRPARNTSPMANPTTTFRLPSGATTAVRRREHSRRTGASPYGIGTGRPVGLRRPRVHHTISVPAALVIFDRKVYLASRKRLFRARIMHKEQRSRSSSQLSRTVVPEQITSGTPSSSKTSGVPLDDIRKALPMTRVSNDSDSSSSNASMETMKTKRQHPSRRRSQSTSRPRSKSELGPYGFAETESVTRQKSR</sequence>
<name>A0A6A5R963_9PLEO</name>
<evidence type="ECO:0000313" key="3">
    <source>
        <dbReference type="Proteomes" id="UP000800082"/>
    </source>
</evidence>
<dbReference type="GeneID" id="54346733"/>
<dbReference type="EMBL" id="ML978997">
    <property type="protein sequence ID" value="KAF1924103.1"/>
    <property type="molecule type" value="Genomic_DNA"/>
</dbReference>
<feature type="compositionally biased region" description="Low complexity" evidence="1">
    <location>
        <begin position="159"/>
        <end position="170"/>
    </location>
</feature>
<feature type="compositionally biased region" description="Basic residues" evidence="1">
    <location>
        <begin position="203"/>
        <end position="213"/>
    </location>
</feature>
<evidence type="ECO:0000313" key="2">
    <source>
        <dbReference type="EMBL" id="KAF1924103.1"/>
    </source>
</evidence>
<proteinExistence type="predicted"/>
<reference evidence="2" key="1">
    <citation type="journal article" date="2020" name="Stud. Mycol.">
        <title>101 Dothideomycetes genomes: a test case for predicting lifestyles and emergence of pathogens.</title>
        <authorList>
            <person name="Haridas S."/>
            <person name="Albert R."/>
            <person name="Binder M."/>
            <person name="Bloem J."/>
            <person name="Labutti K."/>
            <person name="Salamov A."/>
            <person name="Andreopoulos B."/>
            <person name="Baker S."/>
            <person name="Barry K."/>
            <person name="Bills G."/>
            <person name="Bluhm B."/>
            <person name="Cannon C."/>
            <person name="Castanera R."/>
            <person name="Culley D."/>
            <person name="Daum C."/>
            <person name="Ezra D."/>
            <person name="Gonzalez J."/>
            <person name="Henrissat B."/>
            <person name="Kuo A."/>
            <person name="Liang C."/>
            <person name="Lipzen A."/>
            <person name="Lutzoni F."/>
            <person name="Magnuson J."/>
            <person name="Mondo S."/>
            <person name="Nolan M."/>
            <person name="Ohm R."/>
            <person name="Pangilinan J."/>
            <person name="Park H.-J."/>
            <person name="Ramirez L."/>
            <person name="Alfaro M."/>
            <person name="Sun H."/>
            <person name="Tritt A."/>
            <person name="Yoshinaga Y."/>
            <person name="Zwiers L.-H."/>
            <person name="Turgeon B."/>
            <person name="Goodwin S."/>
            <person name="Spatafora J."/>
            <person name="Crous P."/>
            <person name="Grigoriev I."/>
        </authorList>
    </citation>
    <scope>NUCLEOTIDE SEQUENCE</scope>
    <source>
        <strain evidence="2">CBS 183.55</strain>
    </source>
</reference>
<dbReference type="Proteomes" id="UP000800082">
    <property type="component" value="Unassembled WGS sequence"/>
</dbReference>
<keyword evidence="3" id="KW-1185">Reference proteome</keyword>
<dbReference type="AlphaFoldDB" id="A0A6A5R963"/>
<feature type="compositionally biased region" description="Polar residues" evidence="1">
    <location>
        <begin position="59"/>
        <end position="74"/>
    </location>
</feature>
<feature type="compositionally biased region" description="Low complexity" evidence="1">
    <location>
        <begin position="186"/>
        <end position="197"/>
    </location>
</feature>
<feature type="region of interest" description="Disordered" evidence="1">
    <location>
        <begin position="59"/>
        <end position="100"/>
    </location>
</feature>
<dbReference type="RefSeq" id="XP_033444356.1">
    <property type="nucleotide sequence ID" value="XM_033589086.1"/>
</dbReference>